<dbReference type="GO" id="GO:0008081">
    <property type="term" value="F:phosphoric diester hydrolase activity"/>
    <property type="evidence" value="ECO:0007669"/>
    <property type="project" value="UniProtKB-ARBA"/>
</dbReference>
<evidence type="ECO:0000256" key="1">
    <source>
        <dbReference type="SAM" id="Phobius"/>
    </source>
</evidence>
<feature type="transmembrane region" description="Helical" evidence="1">
    <location>
        <begin position="349"/>
        <end position="369"/>
    </location>
</feature>
<feature type="domain" description="HD-GYP" evidence="2">
    <location>
        <begin position="391"/>
        <end position="588"/>
    </location>
</feature>
<keyword evidence="1" id="KW-1133">Transmembrane helix</keyword>
<accession>A0A853R6M2</accession>
<protein>
    <submittedName>
        <fullName evidence="3">Phosphodiesterase</fullName>
    </submittedName>
</protein>
<evidence type="ECO:0000313" key="3">
    <source>
        <dbReference type="EMBL" id="OEE38637.1"/>
    </source>
</evidence>
<keyword evidence="4" id="KW-1185">Reference proteome</keyword>
<dbReference type="SMART" id="SM00471">
    <property type="entry name" value="HDc"/>
    <property type="match status" value="1"/>
</dbReference>
<feature type="transmembrane region" description="Helical" evidence="1">
    <location>
        <begin position="6"/>
        <end position="24"/>
    </location>
</feature>
<dbReference type="CDD" id="cd00077">
    <property type="entry name" value="HDc"/>
    <property type="match status" value="1"/>
</dbReference>
<proteinExistence type="predicted"/>
<keyword evidence="1" id="KW-0472">Membrane</keyword>
<dbReference type="Pfam" id="PF13487">
    <property type="entry name" value="HD_5"/>
    <property type="match status" value="1"/>
</dbReference>
<dbReference type="AlphaFoldDB" id="A0A853R6M2"/>
<dbReference type="SUPFAM" id="SSF109604">
    <property type="entry name" value="HD-domain/PDEase-like"/>
    <property type="match status" value="1"/>
</dbReference>
<sequence>MNKQQITYWLSWTAMVCYALFLSFPAKSTRWEPKNILVLHSYESSYQWTYEFQKGIDAVVKSSKTPIKLSIEYLDTKRIYSQEYLEEAKKYLHVKYRDYPFDAVIITDDNALKFTKGLSSLFKPDTPMVAVGINDKSATLDDMTKYNKIIYESEAIIENFYLIKSLRPKFKRIYYLSDQSHTSQLIRKKVDEVLATDLLKGIEFIDINSITLAEAEKVLFQISPDDAVLLSHFNTEINQGVYHTYQEISYRLAQASAAPIFVLWEFYIRDGIVGGHVNRSEQLGKDILMALNQFVSLDLASAVDMQISSARAVFDYQAMQRHQIDMKALPQDVLVLNRPLSYFEQHWKVLLAASFIILCLLVVIVMQGVTLRQKRELGVKNRKIVVLQERTLAVQREMIHLLGEAIETRSGETGNHVKRVARLSALLARLCGLTQREVEMIEIISPMHDVGKIAIPESILDKPGKLTPDEWEIMQTHTTAGYNILNTSEGDITKLAAIVAHEHHERWDGKGYPNQKKGTDIHIFARITAIADVFDALLSERCYKEAWPLENVVSLFERECGFQFDPTLVNLLLNHLDDFIQIRNLYPDTTSYYRAG</sequence>
<dbReference type="Gene3D" id="1.10.3210.10">
    <property type="entry name" value="Hypothetical protein af1432"/>
    <property type="match status" value="1"/>
</dbReference>
<dbReference type="Proteomes" id="UP000094808">
    <property type="component" value="Unassembled WGS sequence"/>
</dbReference>
<evidence type="ECO:0000259" key="2">
    <source>
        <dbReference type="PROSITE" id="PS51832"/>
    </source>
</evidence>
<dbReference type="InterPro" id="IPR052020">
    <property type="entry name" value="Cyclic_di-GMP/3'3'-cGAMP_PDE"/>
</dbReference>
<keyword evidence="1" id="KW-0812">Transmembrane</keyword>
<name>A0A853R6M2_9VIBR</name>
<dbReference type="PANTHER" id="PTHR45228">
    <property type="entry name" value="CYCLIC DI-GMP PHOSPHODIESTERASE TM_0186-RELATED"/>
    <property type="match status" value="1"/>
</dbReference>
<evidence type="ECO:0000313" key="4">
    <source>
        <dbReference type="Proteomes" id="UP000094808"/>
    </source>
</evidence>
<organism evidence="3 4">
    <name type="scientific">Vibrio ordalii FS-238</name>
    <dbReference type="NCBI Taxonomy" id="617133"/>
    <lineage>
        <taxon>Bacteria</taxon>
        <taxon>Pseudomonadati</taxon>
        <taxon>Pseudomonadota</taxon>
        <taxon>Gammaproteobacteria</taxon>
        <taxon>Vibrionales</taxon>
        <taxon>Vibrionaceae</taxon>
        <taxon>Vibrio</taxon>
    </lineage>
</organism>
<dbReference type="EMBL" id="AJYS02000117">
    <property type="protein sequence ID" value="OEE38637.1"/>
    <property type="molecule type" value="Genomic_DNA"/>
</dbReference>
<dbReference type="InterPro" id="IPR037522">
    <property type="entry name" value="HD_GYP_dom"/>
</dbReference>
<dbReference type="RefSeq" id="WP_017046078.1">
    <property type="nucleotide sequence ID" value="NZ_AJYS02000117.1"/>
</dbReference>
<dbReference type="PANTHER" id="PTHR45228:SF9">
    <property type="entry name" value="3'3'-CGAMP-SPECIFIC PHOSPHODIESTERASE 2"/>
    <property type="match status" value="1"/>
</dbReference>
<dbReference type="InterPro" id="IPR003607">
    <property type="entry name" value="HD/PDEase_dom"/>
</dbReference>
<dbReference type="PROSITE" id="PS51832">
    <property type="entry name" value="HD_GYP"/>
    <property type="match status" value="1"/>
</dbReference>
<comment type="caution">
    <text evidence="3">The sequence shown here is derived from an EMBL/GenBank/DDBJ whole genome shotgun (WGS) entry which is preliminary data.</text>
</comment>
<gene>
    <name evidence="3" type="ORF">A1QS_15670</name>
</gene>
<reference evidence="3 4" key="1">
    <citation type="journal article" date="2012" name="Science">
        <title>Ecological populations of bacteria act as socially cohesive units of antibiotic production and resistance.</title>
        <authorList>
            <person name="Cordero O.X."/>
            <person name="Wildschutte H."/>
            <person name="Kirkup B."/>
            <person name="Proehl S."/>
            <person name="Ngo L."/>
            <person name="Hussain F."/>
            <person name="Le Roux F."/>
            <person name="Mincer T."/>
            <person name="Polz M.F."/>
        </authorList>
    </citation>
    <scope>NUCLEOTIDE SEQUENCE [LARGE SCALE GENOMIC DNA]</scope>
    <source>
        <strain evidence="3 4">FS-238</strain>
    </source>
</reference>